<name>A0AAD5Y9R6_9FUNG</name>
<evidence type="ECO:0000313" key="15">
    <source>
        <dbReference type="Proteomes" id="UP001210925"/>
    </source>
</evidence>
<protein>
    <recommendedName>
        <fullName evidence="4">Mitochondrial import inner membrane translocase subunit TIM16</fullName>
    </recommendedName>
    <alternativeName>
        <fullName evidence="3">Mitochondrial import inner membrane translocase subunit tim16</fullName>
    </alternativeName>
    <alternativeName>
        <fullName evidence="11 12">Presequence translocated-associated motor subunit PAM16</fullName>
    </alternativeName>
</protein>
<proteinExistence type="inferred from homology"/>
<accession>A0AAD5Y9R6</accession>
<sequence>MELDEAKKILDVERLEMEEIKKKYEKLFEVNDPKNGGSFYLQSKVFRAKERIELELKKNQSAPSN</sequence>
<dbReference type="PANTHER" id="PTHR12388">
    <property type="entry name" value="MITOCHONDRIA ASSOCIATED GRANULOCYTE MACROPHAGE CSF SIGNALING MOLECULE"/>
    <property type="match status" value="1"/>
</dbReference>
<evidence type="ECO:0000256" key="2">
    <source>
        <dbReference type="ARBA" id="ARBA00008817"/>
    </source>
</evidence>
<keyword evidence="10" id="KW-0472">Membrane</keyword>
<dbReference type="InterPro" id="IPR005341">
    <property type="entry name" value="Tim16"/>
</dbReference>
<organism evidence="14 15">
    <name type="scientific">Boothiomyces macroporosus</name>
    <dbReference type="NCBI Taxonomy" id="261099"/>
    <lineage>
        <taxon>Eukaryota</taxon>
        <taxon>Fungi</taxon>
        <taxon>Fungi incertae sedis</taxon>
        <taxon>Chytridiomycota</taxon>
        <taxon>Chytridiomycota incertae sedis</taxon>
        <taxon>Chytridiomycetes</taxon>
        <taxon>Rhizophydiales</taxon>
        <taxon>Terramycetaceae</taxon>
        <taxon>Boothiomyces</taxon>
    </lineage>
</organism>
<evidence type="ECO:0000256" key="6">
    <source>
        <dbReference type="ARBA" id="ARBA00022792"/>
    </source>
</evidence>
<dbReference type="Pfam" id="PF03656">
    <property type="entry name" value="Pam16"/>
    <property type="match status" value="1"/>
</dbReference>
<dbReference type="GO" id="GO:0005744">
    <property type="term" value="C:TIM23 mitochondrial import inner membrane translocase complex"/>
    <property type="evidence" value="ECO:0007669"/>
    <property type="project" value="InterPro"/>
</dbReference>
<dbReference type="GO" id="GO:0030150">
    <property type="term" value="P:protein import into mitochondrial matrix"/>
    <property type="evidence" value="ECO:0007669"/>
    <property type="project" value="InterPro"/>
</dbReference>
<feature type="coiled-coil region" evidence="13">
    <location>
        <begin position="3"/>
        <end position="30"/>
    </location>
</feature>
<comment type="caution">
    <text evidence="14">The sequence shown here is derived from an EMBL/GenBank/DDBJ whole genome shotgun (WGS) entry which is preliminary data.</text>
</comment>
<keyword evidence="9" id="KW-0496">Mitochondrion</keyword>
<evidence type="ECO:0000256" key="10">
    <source>
        <dbReference type="ARBA" id="ARBA00023136"/>
    </source>
</evidence>
<comment type="subcellular location">
    <subcellularLocation>
        <location evidence="1">Mitochondrion inner membrane</location>
        <topology evidence="1">Peripheral membrane protein</topology>
    </subcellularLocation>
</comment>
<evidence type="ECO:0000256" key="8">
    <source>
        <dbReference type="ARBA" id="ARBA00023010"/>
    </source>
</evidence>
<evidence type="ECO:0000256" key="12">
    <source>
        <dbReference type="ARBA" id="ARBA00031407"/>
    </source>
</evidence>
<dbReference type="FunFam" id="1.10.287.110:FF:000006">
    <property type="entry name" value="Import inner membrane translocase subunit TIM16"/>
    <property type="match status" value="1"/>
</dbReference>
<dbReference type="PANTHER" id="PTHR12388:SF0">
    <property type="entry name" value="MITOCHONDRIAL IMPORT INNER MEMBRANE TRANSLOCASE SUBUNIT TIM16"/>
    <property type="match status" value="1"/>
</dbReference>
<comment type="similarity">
    <text evidence="2">Belongs to the TIM16/PAM16 family.</text>
</comment>
<evidence type="ECO:0000256" key="4">
    <source>
        <dbReference type="ARBA" id="ARBA00020721"/>
    </source>
</evidence>
<reference evidence="14" key="1">
    <citation type="submission" date="2020-05" db="EMBL/GenBank/DDBJ databases">
        <title>Phylogenomic resolution of chytrid fungi.</title>
        <authorList>
            <person name="Stajich J.E."/>
            <person name="Amses K."/>
            <person name="Simmons R."/>
            <person name="Seto K."/>
            <person name="Myers J."/>
            <person name="Bonds A."/>
            <person name="Quandt C.A."/>
            <person name="Barry K."/>
            <person name="Liu P."/>
            <person name="Grigoriev I."/>
            <person name="Longcore J.E."/>
            <person name="James T.Y."/>
        </authorList>
    </citation>
    <scope>NUCLEOTIDE SEQUENCE</scope>
    <source>
        <strain evidence="14">PLAUS21</strain>
    </source>
</reference>
<evidence type="ECO:0000256" key="7">
    <source>
        <dbReference type="ARBA" id="ARBA00022927"/>
    </source>
</evidence>
<dbReference type="Proteomes" id="UP001210925">
    <property type="component" value="Unassembled WGS sequence"/>
</dbReference>
<evidence type="ECO:0000256" key="11">
    <source>
        <dbReference type="ARBA" id="ARBA00030422"/>
    </source>
</evidence>
<keyword evidence="5" id="KW-0813">Transport</keyword>
<dbReference type="AlphaFoldDB" id="A0AAD5Y9R6"/>
<keyword evidence="15" id="KW-1185">Reference proteome</keyword>
<keyword evidence="13" id="KW-0175">Coiled coil</keyword>
<keyword evidence="8" id="KW-0811">Translocation</keyword>
<evidence type="ECO:0000313" key="14">
    <source>
        <dbReference type="EMBL" id="KAJ3259818.1"/>
    </source>
</evidence>
<dbReference type="InterPro" id="IPR036869">
    <property type="entry name" value="J_dom_sf"/>
</dbReference>
<keyword evidence="7" id="KW-0653">Protein transport</keyword>
<evidence type="ECO:0000256" key="1">
    <source>
        <dbReference type="ARBA" id="ARBA00004637"/>
    </source>
</evidence>
<gene>
    <name evidence="14" type="primary">PAM16</name>
    <name evidence="14" type="ORF">HK103_001709</name>
</gene>
<evidence type="ECO:0000256" key="13">
    <source>
        <dbReference type="SAM" id="Coils"/>
    </source>
</evidence>
<dbReference type="Gene3D" id="1.10.287.110">
    <property type="entry name" value="DnaJ domain"/>
    <property type="match status" value="1"/>
</dbReference>
<keyword evidence="6" id="KW-0999">Mitochondrion inner membrane</keyword>
<evidence type="ECO:0000256" key="5">
    <source>
        <dbReference type="ARBA" id="ARBA00022448"/>
    </source>
</evidence>
<evidence type="ECO:0000256" key="9">
    <source>
        <dbReference type="ARBA" id="ARBA00023128"/>
    </source>
</evidence>
<dbReference type="EMBL" id="JADGKB010000015">
    <property type="protein sequence ID" value="KAJ3259818.1"/>
    <property type="molecule type" value="Genomic_DNA"/>
</dbReference>
<evidence type="ECO:0000256" key="3">
    <source>
        <dbReference type="ARBA" id="ARBA00013571"/>
    </source>
</evidence>